<keyword evidence="2 7" id="KW-0813">Transport</keyword>
<comment type="similarity">
    <text evidence="7">Belongs to the binding-protein-dependent transport system permease family.</text>
</comment>
<dbReference type="PROSITE" id="PS50928">
    <property type="entry name" value="ABC_TM1"/>
    <property type="match status" value="1"/>
</dbReference>
<organism evidence="9 10">
    <name type="scientific">Halobacteriovorax marinus (strain ATCC BAA-682 / DSM 15412 / SJ)</name>
    <name type="common">Bacteriovorax marinus</name>
    <dbReference type="NCBI Taxonomy" id="862908"/>
    <lineage>
        <taxon>Bacteria</taxon>
        <taxon>Pseudomonadati</taxon>
        <taxon>Bdellovibrionota</taxon>
        <taxon>Bacteriovoracia</taxon>
        <taxon>Bacteriovoracales</taxon>
        <taxon>Halobacteriovoraceae</taxon>
        <taxon>Halobacteriovorax</taxon>
    </lineage>
</organism>
<evidence type="ECO:0000256" key="3">
    <source>
        <dbReference type="ARBA" id="ARBA00022475"/>
    </source>
</evidence>
<dbReference type="Pfam" id="PF12911">
    <property type="entry name" value="OppC_N"/>
    <property type="match status" value="1"/>
</dbReference>
<dbReference type="InterPro" id="IPR025966">
    <property type="entry name" value="OppC_N"/>
</dbReference>
<dbReference type="InterPro" id="IPR000515">
    <property type="entry name" value="MetI-like"/>
</dbReference>
<dbReference type="OrthoDB" id="5290125at2"/>
<dbReference type="PATRIC" id="fig|862908.3.peg.2262"/>
<dbReference type="Gene3D" id="1.10.3720.10">
    <property type="entry name" value="MetI-like"/>
    <property type="match status" value="1"/>
</dbReference>
<dbReference type="Proteomes" id="UP000008963">
    <property type="component" value="Chromosome"/>
</dbReference>
<evidence type="ECO:0000256" key="6">
    <source>
        <dbReference type="ARBA" id="ARBA00023136"/>
    </source>
</evidence>
<keyword evidence="10" id="KW-1185">Reference proteome</keyword>
<dbReference type="InterPro" id="IPR050366">
    <property type="entry name" value="BP-dependent_transpt_permease"/>
</dbReference>
<feature type="transmembrane region" description="Helical" evidence="7">
    <location>
        <begin position="94"/>
        <end position="115"/>
    </location>
</feature>
<protein>
    <submittedName>
        <fullName evidence="9">Didpeptide permease component of ABC transporter</fullName>
    </submittedName>
</protein>
<sequence length="294" mass="31731">MENISVEKIDHPLVEFWQQFSKNKGAIFGLAIIVIFTLIALLAPLIAPHSPTAIDPEFLRVSPAFSEGGTSKYFFGTDDVGRDLLSRLIHGAQISMLIGFFVVIISCAIGTFLGLISGYYGGWVDRLIMRFIDILMAFPSILLAIVVVSVMGPGISNAIIAVAIVAIPGFTRIVRGSVLAEKKKQYVMASKTFGASSFRIMFFEILPNCMAPLIVQASLGFSDGILNAAALGFLGLGAQAPTPEWGIMLADARPFIESSPWMVTLPGLCILFAVLGFNLFGDGLRDALDPRLKR</sequence>
<gene>
    <name evidence="9" type="primary">dppC</name>
    <name evidence="9" type="ordered locus">BMS_2376</name>
</gene>
<proteinExistence type="inferred from homology"/>
<keyword evidence="6 7" id="KW-0472">Membrane</keyword>
<feature type="transmembrane region" description="Helical" evidence="7">
    <location>
        <begin position="26"/>
        <end position="47"/>
    </location>
</feature>
<keyword evidence="4 7" id="KW-0812">Transmembrane</keyword>
<keyword evidence="3" id="KW-1003">Cell membrane</keyword>
<reference evidence="10" key="1">
    <citation type="journal article" date="2013" name="ISME J.">
        <title>A small predatory core genome in the divergent marine Bacteriovorax marinus SJ and the terrestrial Bdellovibrio bacteriovorus.</title>
        <authorList>
            <person name="Crossman L.C."/>
            <person name="Chen H."/>
            <person name="Cerdeno-Tarraga A.M."/>
            <person name="Brooks K."/>
            <person name="Quail M.A."/>
            <person name="Pineiro S.A."/>
            <person name="Hobley L."/>
            <person name="Sockett R.E."/>
            <person name="Bentley S.D."/>
            <person name="Parkhill J."/>
            <person name="Williams H.N."/>
            <person name="Stine O.C."/>
        </authorList>
    </citation>
    <scope>NUCLEOTIDE SEQUENCE [LARGE SCALE GENOMIC DNA]</scope>
    <source>
        <strain evidence="10">ATCC BAA-682 / DSM 15412 / SJ</strain>
    </source>
</reference>
<dbReference type="EMBL" id="FQ312005">
    <property type="protein sequence ID" value="CBW27172.1"/>
    <property type="molecule type" value="Genomic_DNA"/>
</dbReference>
<feature type="transmembrane region" description="Helical" evidence="7">
    <location>
        <begin position="127"/>
        <end position="148"/>
    </location>
</feature>
<dbReference type="PANTHER" id="PTHR43386:SF1">
    <property type="entry name" value="D,D-DIPEPTIDE TRANSPORT SYSTEM PERMEASE PROTEIN DDPC-RELATED"/>
    <property type="match status" value="1"/>
</dbReference>
<dbReference type="SUPFAM" id="SSF161098">
    <property type="entry name" value="MetI-like"/>
    <property type="match status" value="1"/>
</dbReference>
<evidence type="ECO:0000256" key="1">
    <source>
        <dbReference type="ARBA" id="ARBA00004651"/>
    </source>
</evidence>
<accession>E1X4U6</accession>
<dbReference type="GO" id="GO:0005886">
    <property type="term" value="C:plasma membrane"/>
    <property type="evidence" value="ECO:0007669"/>
    <property type="project" value="UniProtKB-SubCell"/>
</dbReference>
<evidence type="ECO:0000313" key="10">
    <source>
        <dbReference type="Proteomes" id="UP000008963"/>
    </source>
</evidence>
<evidence type="ECO:0000259" key="8">
    <source>
        <dbReference type="PROSITE" id="PS50928"/>
    </source>
</evidence>
<dbReference type="RefSeq" id="WP_014244949.1">
    <property type="nucleotide sequence ID" value="NC_016620.1"/>
</dbReference>
<dbReference type="eggNOG" id="COG1173">
    <property type="taxonomic scope" value="Bacteria"/>
</dbReference>
<evidence type="ECO:0000313" key="9">
    <source>
        <dbReference type="EMBL" id="CBW27172.1"/>
    </source>
</evidence>
<dbReference type="HOGENOM" id="CLU_028518_1_1_7"/>
<evidence type="ECO:0000256" key="2">
    <source>
        <dbReference type="ARBA" id="ARBA00022448"/>
    </source>
</evidence>
<evidence type="ECO:0000256" key="5">
    <source>
        <dbReference type="ARBA" id="ARBA00022989"/>
    </source>
</evidence>
<dbReference type="CDD" id="cd06261">
    <property type="entry name" value="TM_PBP2"/>
    <property type="match status" value="1"/>
</dbReference>
<evidence type="ECO:0000256" key="4">
    <source>
        <dbReference type="ARBA" id="ARBA00022692"/>
    </source>
</evidence>
<keyword evidence="5 7" id="KW-1133">Transmembrane helix</keyword>
<evidence type="ECO:0000256" key="7">
    <source>
        <dbReference type="RuleBase" id="RU363032"/>
    </source>
</evidence>
<dbReference type="InterPro" id="IPR035906">
    <property type="entry name" value="MetI-like_sf"/>
</dbReference>
<comment type="subcellular location">
    <subcellularLocation>
        <location evidence="1 7">Cell membrane</location>
        <topology evidence="1 7">Multi-pass membrane protein</topology>
    </subcellularLocation>
</comment>
<feature type="transmembrane region" description="Helical" evidence="7">
    <location>
        <begin position="154"/>
        <end position="174"/>
    </location>
</feature>
<feature type="transmembrane region" description="Helical" evidence="7">
    <location>
        <begin position="261"/>
        <end position="280"/>
    </location>
</feature>
<dbReference type="Pfam" id="PF00528">
    <property type="entry name" value="BPD_transp_1"/>
    <property type="match status" value="1"/>
</dbReference>
<dbReference type="KEGG" id="bmx:BMS_2376"/>
<dbReference type="GO" id="GO:0055085">
    <property type="term" value="P:transmembrane transport"/>
    <property type="evidence" value="ECO:0007669"/>
    <property type="project" value="InterPro"/>
</dbReference>
<dbReference type="AlphaFoldDB" id="E1X4U6"/>
<feature type="domain" description="ABC transmembrane type-1" evidence="8">
    <location>
        <begin position="92"/>
        <end position="281"/>
    </location>
</feature>
<name>E1X4U6_HALMS</name>
<dbReference type="PANTHER" id="PTHR43386">
    <property type="entry name" value="OLIGOPEPTIDE TRANSPORT SYSTEM PERMEASE PROTEIN APPC"/>
    <property type="match status" value="1"/>
</dbReference>
<dbReference type="STRING" id="862908.BMS_2376"/>